<dbReference type="EMBL" id="JAGGMS010000001">
    <property type="protein sequence ID" value="MBP2183026.1"/>
    <property type="molecule type" value="Genomic_DNA"/>
</dbReference>
<dbReference type="RefSeq" id="WP_209666243.1">
    <property type="nucleotide sequence ID" value="NZ_JAGGMS010000001.1"/>
</dbReference>
<dbReference type="Proteomes" id="UP000741013">
    <property type="component" value="Unassembled WGS sequence"/>
</dbReference>
<evidence type="ECO:0000313" key="3">
    <source>
        <dbReference type="Proteomes" id="UP000741013"/>
    </source>
</evidence>
<evidence type="ECO:0000313" key="2">
    <source>
        <dbReference type="EMBL" id="MBP2183026.1"/>
    </source>
</evidence>
<accession>A0ABS4PWR7</accession>
<organism evidence="2 3">
    <name type="scientific">Amycolatopsis magusensis</name>
    <dbReference type="NCBI Taxonomy" id="882444"/>
    <lineage>
        <taxon>Bacteria</taxon>
        <taxon>Bacillati</taxon>
        <taxon>Actinomycetota</taxon>
        <taxon>Actinomycetes</taxon>
        <taxon>Pseudonocardiales</taxon>
        <taxon>Pseudonocardiaceae</taxon>
        <taxon>Amycolatopsis</taxon>
    </lineage>
</organism>
<evidence type="ECO:0000259" key="1">
    <source>
        <dbReference type="Pfam" id="PF08818"/>
    </source>
</evidence>
<dbReference type="Pfam" id="PF08818">
    <property type="entry name" value="DUF1801"/>
    <property type="match status" value="1"/>
</dbReference>
<protein>
    <recommendedName>
        <fullName evidence="1">YdhG-like domain-containing protein</fullName>
    </recommendedName>
</protein>
<dbReference type="InterPro" id="IPR014922">
    <property type="entry name" value="YdhG-like"/>
</dbReference>
<feature type="domain" description="YdhG-like" evidence="1">
    <location>
        <begin position="2"/>
        <end position="96"/>
    </location>
</feature>
<proteinExistence type="predicted"/>
<name>A0ABS4PWR7_9PSEU</name>
<gene>
    <name evidence="2" type="ORF">JOM49_004552</name>
</gene>
<reference evidence="2 3" key="1">
    <citation type="submission" date="2021-03" db="EMBL/GenBank/DDBJ databases">
        <title>Sequencing the genomes of 1000 actinobacteria strains.</title>
        <authorList>
            <person name="Klenk H.-P."/>
        </authorList>
    </citation>
    <scope>NUCLEOTIDE SEQUENCE [LARGE SCALE GENOMIC DNA]</scope>
    <source>
        <strain evidence="2 3">DSM 45510</strain>
    </source>
</reference>
<sequence length="104" mass="11215">MAEADELTALVASADARLETATKWGRLTFTLGGDWHHWLCAIATPKSGVRLVFHKGVLLADPAGLLTGSGRYVRELTASTALAHPEEVRALVREAIAHQTELLD</sequence>
<keyword evidence="3" id="KW-1185">Reference proteome</keyword>
<comment type="caution">
    <text evidence="2">The sequence shown here is derived from an EMBL/GenBank/DDBJ whole genome shotgun (WGS) entry which is preliminary data.</text>
</comment>
<dbReference type="SUPFAM" id="SSF159888">
    <property type="entry name" value="YdhG-like"/>
    <property type="match status" value="1"/>
</dbReference>